<dbReference type="GO" id="GO:0004113">
    <property type="term" value="F:2',3'-cyclic-nucleotide 3'-phosphodiesterase activity"/>
    <property type="evidence" value="ECO:0007669"/>
    <property type="project" value="InterPro"/>
</dbReference>
<dbReference type="HAMAP" id="MF_01940">
    <property type="entry name" value="RNA_CPDase"/>
    <property type="match status" value="1"/>
</dbReference>
<comment type="catalytic activity">
    <reaction evidence="2">
        <text>a 3'-end 2',3'-cyclophospho-ribonucleotide-RNA + H2O = a 3'-end 2'-phospho-ribonucleotide-RNA + H(+)</text>
        <dbReference type="Rhea" id="RHEA:11828"/>
        <dbReference type="Rhea" id="RHEA-COMP:10464"/>
        <dbReference type="Rhea" id="RHEA-COMP:17353"/>
        <dbReference type="ChEBI" id="CHEBI:15377"/>
        <dbReference type="ChEBI" id="CHEBI:15378"/>
        <dbReference type="ChEBI" id="CHEBI:83064"/>
        <dbReference type="ChEBI" id="CHEBI:173113"/>
        <dbReference type="EC" id="3.1.4.58"/>
    </reaction>
</comment>
<feature type="short sequence motif" description="HXTX 2" evidence="2">
    <location>
        <begin position="129"/>
        <end position="132"/>
    </location>
</feature>
<feature type="active site" description="Proton donor" evidence="2">
    <location>
        <position position="43"/>
    </location>
</feature>
<dbReference type="GO" id="GO:0008664">
    <property type="term" value="F:RNA 2',3'-cyclic 3'-phosphodiesterase activity"/>
    <property type="evidence" value="ECO:0007669"/>
    <property type="project" value="UniProtKB-EC"/>
</dbReference>
<keyword evidence="4" id="KW-1185">Reference proteome</keyword>
<dbReference type="OrthoDB" id="9789350at2"/>
<comment type="function">
    <text evidence="2">Hydrolyzes RNA 2',3'-cyclic phosphodiester to an RNA 2'-phosphomonoester.</text>
</comment>
<protein>
    <recommendedName>
        <fullName evidence="2">RNA 2',3'-cyclic phosphodiesterase</fullName>
        <shortName evidence="2">RNA 2',3'-CPDase</shortName>
        <ecNumber evidence="2">3.1.4.58</ecNumber>
    </recommendedName>
</protein>
<sequence length="184" mass="21356">MNQAHFFFAATLPPEAREYIHNLKEEVEDRFLFKRWVHPQDYHITLAFLGNAPEPMREQAVSFVNEALRDQKSFPLRLAQLGTFGKKEDPRIFWCGLEQNPELAAIQKQVYHSCIQAGFTLEKRPFKPHITMARKYAGSQPFESDKLEQISIDGTEYTIDTVTLYQTHSNSTPKYKAVHTIILQ</sequence>
<dbReference type="InterPro" id="IPR009097">
    <property type="entry name" value="Cyclic_Pdiesterase"/>
</dbReference>
<dbReference type="SUPFAM" id="SSF55144">
    <property type="entry name" value="LigT-like"/>
    <property type="match status" value="1"/>
</dbReference>
<dbReference type="InterPro" id="IPR004175">
    <property type="entry name" value="RNA_CPDase"/>
</dbReference>
<evidence type="ECO:0000256" key="1">
    <source>
        <dbReference type="ARBA" id="ARBA00022801"/>
    </source>
</evidence>
<name>A0A372LMV2_9BACI</name>
<keyword evidence="1 2" id="KW-0378">Hydrolase</keyword>
<dbReference type="EC" id="3.1.4.58" evidence="2"/>
<feature type="short sequence motif" description="HXTX 1" evidence="2">
    <location>
        <begin position="43"/>
        <end position="46"/>
    </location>
</feature>
<dbReference type="PANTHER" id="PTHR35561:SF1">
    <property type="entry name" value="RNA 2',3'-CYCLIC PHOSPHODIESTERASE"/>
    <property type="match status" value="1"/>
</dbReference>
<comment type="caution">
    <text evidence="3">The sequence shown here is derived from an EMBL/GenBank/DDBJ whole genome shotgun (WGS) entry which is preliminary data.</text>
</comment>
<comment type="similarity">
    <text evidence="2">Belongs to the 2H phosphoesterase superfamily. ThpR family.</text>
</comment>
<dbReference type="PANTHER" id="PTHR35561">
    <property type="entry name" value="RNA 2',3'-CYCLIC PHOSPHODIESTERASE"/>
    <property type="match status" value="1"/>
</dbReference>
<dbReference type="EMBL" id="QVTE01000031">
    <property type="protein sequence ID" value="RFU68722.1"/>
    <property type="molecule type" value="Genomic_DNA"/>
</dbReference>
<gene>
    <name evidence="3" type="primary">thpR</name>
    <name evidence="3" type="ORF">D0469_11330</name>
</gene>
<dbReference type="NCBIfam" id="TIGR02258">
    <property type="entry name" value="2_5_ligase"/>
    <property type="match status" value="1"/>
</dbReference>
<evidence type="ECO:0000313" key="3">
    <source>
        <dbReference type="EMBL" id="RFU68722.1"/>
    </source>
</evidence>
<dbReference type="Gene3D" id="3.90.1140.10">
    <property type="entry name" value="Cyclic phosphodiesterase"/>
    <property type="match status" value="1"/>
</dbReference>
<dbReference type="Proteomes" id="UP000264541">
    <property type="component" value="Unassembled WGS sequence"/>
</dbReference>
<feature type="active site" description="Proton acceptor" evidence="2">
    <location>
        <position position="129"/>
    </location>
</feature>
<evidence type="ECO:0000313" key="4">
    <source>
        <dbReference type="Proteomes" id="UP000264541"/>
    </source>
</evidence>
<dbReference type="RefSeq" id="WP_117326862.1">
    <property type="nucleotide sequence ID" value="NZ_QVTE01000031.1"/>
</dbReference>
<organism evidence="3 4">
    <name type="scientific">Peribacillus saganii</name>
    <dbReference type="NCBI Taxonomy" id="2303992"/>
    <lineage>
        <taxon>Bacteria</taxon>
        <taxon>Bacillati</taxon>
        <taxon>Bacillota</taxon>
        <taxon>Bacilli</taxon>
        <taxon>Bacillales</taxon>
        <taxon>Bacillaceae</taxon>
        <taxon>Peribacillus</taxon>
    </lineage>
</organism>
<evidence type="ECO:0000256" key="2">
    <source>
        <dbReference type="HAMAP-Rule" id="MF_01940"/>
    </source>
</evidence>
<reference evidence="3 4" key="1">
    <citation type="submission" date="2018-08" db="EMBL/GenBank/DDBJ databases">
        <title>Bacillus chawlae sp. nov., Bacillus glennii sp. nov., and Bacillus saganii sp. nov. Isolated from the Vehicle Assembly Building at Kennedy Space Center where the Viking Spacecraft were Assembled.</title>
        <authorList>
            <person name="Seuylemezian A."/>
            <person name="Vaishampayan P."/>
        </authorList>
    </citation>
    <scope>NUCLEOTIDE SEQUENCE [LARGE SCALE GENOMIC DNA]</scope>
    <source>
        <strain evidence="3 4">V47-23a</strain>
    </source>
</reference>
<dbReference type="AlphaFoldDB" id="A0A372LMV2"/>
<proteinExistence type="inferred from homology"/>
<accession>A0A372LMV2</accession>
<dbReference type="Pfam" id="PF13563">
    <property type="entry name" value="2_5_RNA_ligase2"/>
    <property type="match status" value="1"/>
</dbReference>